<dbReference type="Gene3D" id="1.10.10.60">
    <property type="entry name" value="Homeodomain-like"/>
    <property type="match status" value="1"/>
</dbReference>
<evidence type="ECO:0000313" key="6">
    <source>
        <dbReference type="Proteomes" id="UP000269438"/>
    </source>
</evidence>
<dbReference type="EMBL" id="RCUY01000005">
    <property type="protein sequence ID" value="RLP82880.1"/>
    <property type="molecule type" value="Genomic_DNA"/>
</dbReference>
<evidence type="ECO:0000256" key="1">
    <source>
        <dbReference type="ARBA" id="ARBA00023015"/>
    </source>
</evidence>
<proteinExistence type="predicted"/>
<dbReference type="PANTHER" id="PTHR47894">
    <property type="entry name" value="HTH-TYPE TRANSCRIPTIONAL REGULATOR GADX"/>
    <property type="match status" value="1"/>
</dbReference>
<name>A0A3L7ATK6_9MICO</name>
<sequence>MADLISRGTTPTPPAGAISAAIAPNILRYLARVSGELGVTLGDALDRVGLTPDLLDSPELRVSFRQGDAVIRAALTRSPRADLGLLVGTAQHIAASGPVGFGMMTAPTLIDAIRLGIEFQNLAGSMVVWSVREDGTYTHVRAELTAVSADDPVGRFLIEEGIANITRMVRTALDPGFHPARVSFACAQPPYAAEYRALFRCPVTFDAPHTEWTLPAGWSSRALPGADPWVHAQMRALLSELTTRIGDRQELYRLLEARIARALPDIPAIGAAARALHLTERTLRRRLAELGTTFAEIVDGVRRERALHLLEENVLPLIQISAELGFADERSLRRACVRWTGHSPARLRGTRG</sequence>
<comment type="caution">
    <text evidence="5">The sequence shown here is derived from an EMBL/GenBank/DDBJ whole genome shotgun (WGS) entry which is preliminary data.</text>
</comment>
<dbReference type="SMART" id="SM00342">
    <property type="entry name" value="HTH_ARAC"/>
    <property type="match status" value="1"/>
</dbReference>
<keyword evidence="1" id="KW-0805">Transcription regulation</keyword>
<evidence type="ECO:0000313" key="5">
    <source>
        <dbReference type="EMBL" id="RLP82880.1"/>
    </source>
</evidence>
<keyword evidence="6" id="KW-1185">Reference proteome</keyword>
<gene>
    <name evidence="5" type="ORF">D9V34_06425</name>
</gene>
<keyword evidence="2" id="KW-0238">DNA-binding</keyword>
<dbReference type="OrthoDB" id="5241536at2"/>
<protein>
    <submittedName>
        <fullName evidence="5">AraC family transcriptional regulator</fullName>
    </submittedName>
</protein>
<dbReference type="AlphaFoldDB" id="A0A3L7ATK6"/>
<dbReference type="InterPro" id="IPR018060">
    <property type="entry name" value="HTH_AraC"/>
</dbReference>
<accession>A0A3L7ATK6</accession>
<dbReference type="InterPro" id="IPR032687">
    <property type="entry name" value="AraC-type_N"/>
</dbReference>
<evidence type="ECO:0000259" key="4">
    <source>
        <dbReference type="PROSITE" id="PS01124"/>
    </source>
</evidence>
<dbReference type="Proteomes" id="UP000269438">
    <property type="component" value="Unassembled WGS sequence"/>
</dbReference>
<dbReference type="SUPFAM" id="SSF46689">
    <property type="entry name" value="Homeodomain-like"/>
    <property type="match status" value="1"/>
</dbReference>
<keyword evidence="3" id="KW-0804">Transcription</keyword>
<dbReference type="RefSeq" id="WP_121688024.1">
    <property type="nucleotide sequence ID" value="NZ_RCUY01000005.1"/>
</dbReference>
<dbReference type="InterPro" id="IPR009057">
    <property type="entry name" value="Homeodomain-like_sf"/>
</dbReference>
<reference evidence="5 6" key="1">
    <citation type="submission" date="2018-10" db="EMBL/GenBank/DDBJ databases">
        <authorList>
            <person name="Li J."/>
        </authorList>
    </citation>
    <scope>NUCLEOTIDE SEQUENCE [LARGE SCALE GENOMIC DNA]</scope>
    <source>
        <strain evidence="5 6">JCM 11654</strain>
    </source>
</reference>
<evidence type="ECO:0000256" key="2">
    <source>
        <dbReference type="ARBA" id="ARBA00023125"/>
    </source>
</evidence>
<dbReference type="Pfam" id="PF12833">
    <property type="entry name" value="HTH_18"/>
    <property type="match status" value="1"/>
</dbReference>
<organism evidence="5 6">
    <name type="scientific">Mycetocola lacteus</name>
    <dbReference type="NCBI Taxonomy" id="76637"/>
    <lineage>
        <taxon>Bacteria</taxon>
        <taxon>Bacillati</taxon>
        <taxon>Actinomycetota</taxon>
        <taxon>Actinomycetes</taxon>
        <taxon>Micrococcales</taxon>
        <taxon>Microbacteriaceae</taxon>
        <taxon>Mycetocola</taxon>
    </lineage>
</organism>
<feature type="domain" description="HTH araC/xylS-type" evidence="4">
    <location>
        <begin position="249"/>
        <end position="350"/>
    </location>
</feature>
<dbReference type="GO" id="GO:0005829">
    <property type="term" value="C:cytosol"/>
    <property type="evidence" value="ECO:0007669"/>
    <property type="project" value="TreeGrafter"/>
</dbReference>
<dbReference type="PROSITE" id="PS01124">
    <property type="entry name" value="HTH_ARAC_FAMILY_2"/>
    <property type="match status" value="1"/>
</dbReference>
<evidence type="ECO:0000256" key="3">
    <source>
        <dbReference type="ARBA" id="ARBA00023163"/>
    </source>
</evidence>
<dbReference type="GO" id="GO:0003700">
    <property type="term" value="F:DNA-binding transcription factor activity"/>
    <property type="evidence" value="ECO:0007669"/>
    <property type="project" value="InterPro"/>
</dbReference>
<dbReference type="Pfam" id="PF12625">
    <property type="entry name" value="Arabinose_bd"/>
    <property type="match status" value="1"/>
</dbReference>
<dbReference type="GO" id="GO:0000976">
    <property type="term" value="F:transcription cis-regulatory region binding"/>
    <property type="evidence" value="ECO:0007669"/>
    <property type="project" value="TreeGrafter"/>
</dbReference>
<dbReference type="PANTHER" id="PTHR47894:SF1">
    <property type="entry name" value="HTH-TYPE TRANSCRIPTIONAL REGULATOR VQSM"/>
    <property type="match status" value="1"/>
</dbReference>